<organism evidence="2 3">
    <name type="scientific">Dovyalis caffra</name>
    <dbReference type="NCBI Taxonomy" id="77055"/>
    <lineage>
        <taxon>Eukaryota</taxon>
        <taxon>Viridiplantae</taxon>
        <taxon>Streptophyta</taxon>
        <taxon>Embryophyta</taxon>
        <taxon>Tracheophyta</taxon>
        <taxon>Spermatophyta</taxon>
        <taxon>Magnoliopsida</taxon>
        <taxon>eudicotyledons</taxon>
        <taxon>Gunneridae</taxon>
        <taxon>Pentapetalae</taxon>
        <taxon>rosids</taxon>
        <taxon>fabids</taxon>
        <taxon>Malpighiales</taxon>
        <taxon>Salicaceae</taxon>
        <taxon>Flacourtieae</taxon>
        <taxon>Dovyalis</taxon>
    </lineage>
</organism>
<dbReference type="AlphaFoldDB" id="A0AAV1SRA9"/>
<evidence type="ECO:0000313" key="3">
    <source>
        <dbReference type="Proteomes" id="UP001314170"/>
    </source>
</evidence>
<keyword evidence="1" id="KW-1133">Transmembrane helix</keyword>
<gene>
    <name evidence="2" type="ORF">DCAF_LOCUS25657</name>
</gene>
<dbReference type="PANTHER" id="PTHR10811">
    <property type="entry name" value="FRINGE-RELATED"/>
    <property type="match status" value="1"/>
</dbReference>
<feature type="transmembrane region" description="Helical" evidence="1">
    <location>
        <begin position="540"/>
        <end position="562"/>
    </location>
</feature>
<keyword evidence="1" id="KW-0472">Membrane</keyword>
<dbReference type="Gene3D" id="3.90.550.50">
    <property type="match status" value="2"/>
</dbReference>
<keyword evidence="3" id="KW-1185">Reference proteome</keyword>
<comment type="caution">
    <text evidence="2">The sequence shown here is derived from an EMBL/GenBank/DDBJ whole genome shotgun (WGS) entry which is preliminary data.</text>
</comment>
<dbReference type="EMBL" id="CAWUPB010001195">
    <property type="protein sequence ID" value="CAK7355398.1"/>
    <property type="molecule type" value="Genomic_DNA"/>
</dbReference>
<name>A0AAV1SRA9_9ROSI</name>
<sequence>MNEKRKRKPTKITTTTTTSLTLSENMQPPTTTTKKTLTLTPSRLKDLLLIISFLIIIYLLFCSPPPPLSLIQRTTTSPSTATTRRHIVFSIASSSTSFIHRQPYIRLWYNLTTTRAFAFLDRKIVNPTKNNNHSIVDLSLPPVMISKDTSPFPYTFKGGLKSAIRVARVVKEVVELNEQDVRWFVFGDDDTLFFVENLVTVLSKYDHNGWFYVGTNSESYLQNVKNSFEMGFGGGGFAISYPLAKVLARVLDSCLVRYAHLYGSDARIFSCLAELGVGLSHEPGFHQVDMRGDLFGMLSAHPLSPLVSLHHLDAVNPVFPNMSKTEALEHLFKAVNVDPARILQQTVCYDTINSLTVSVAWGYSVQVFEGNEFLPDLLTPQRTFRPWRRGANVEFTHFMFSTREYPRDACKRPLVFFMESVTSGKNGIWSNYARHDVADCTRDDSIKNLELVRVFSQKLEPDSEQEYMQKIVRFNTSCWRSLNLQWLEWLIQRKAFSHLLPAKGSSLKFGTRSLNVSFSSYLLQMHFRKLLPAKSHSPRFINFVIGSFFACIICLLVSLFLVGTSRLVHINSSPRNVHAPTTLDHFVFGIASNKNSWRKRKEYVKLWWKPDQMRGCVFLESMEEDPSSYNDSSALPPVCISEDTSRFRYTYRNGIRSAIRVARVVFETVALNHSDVRWFVFGDDDTVFFPENLVKTLSKYDHELWYYVGSNSEIYEQNREFGFEMAFGGGGFAISYPLAKVLAKIFDSCIERYPHLYGSDSRIYSCLAELGVGLTREPGFHQIDIRGDSFGLLTSHPLAPLVSLHHLDHLDPIFPNMTTMNSIEHFFKAVNIDSQRVLQKTVCYDRWFGWTISVSWGYAVEVYGNHVFLPDILPVQGTFRQWKRGNGLAGVYTFNTREPHPDICRRPTIFFLDHVSTGRDRITSLYKKSFANCSYDKASPRKLEEIKVYSQKLDLSDKELRAPRRHCCDVLPPFSGQVMEIAIRECQEEERIYMH</sequence>
<dbReference type="Proteomes" id="UP001314170">
    <property type="component" value="Unassembled WGS sequence"/>
</dbReference>
<protein>
    <submittedName>
        <fullName evidence="2">Uncharacterized protein</fullName>
    </submittedName>
</protein>
<keyword evidence="1" id="KW-0812">Transmembrane</keyword>
<evidence type="ECO:0000256" key="1">
    <source>
        <dbReference type="SAM" id="Phobius"/>
    </source>
</evidence>
<dbReference type="FunFam" id="3.90.550.50:FF:000030">
    <property type="entry name" value="Fringe-related protein"/>
    <property type="match status" value="1"/>
</dbReference>
<accession>A0AAV1SRA9</accession>
<feature type="transmembrane region" description="Helical" evidence="1">
    <location>
        <begin position="44"/>
        <end position="61"/>
    </location>
</feature>
<evidence type="ECO:0000313" key="2">
    <source>
        <dbReference type="EMBL" id="CAK7355398.1"/>
    </source>
</evidence>
<reference evidence="2 3" key="1">
    <citation type="submission" date="2024-01" db="EMBL/GenBank/DDBJ databases">
        <authorList>
            <person name="Waweru B."/>
        </authorList>
    </citation>
    <scope>NUCLEOTIDE SEQUENCE [LARGE SCALE GENOMIC DNA]</scope>
</reference>
<dbReference type="FunFam" id="3.90.550.50:FF:000006">
    <property type="entry name" value="Fringe-related protein-like"/>
    <property type="match status" value="1"/>
</dbReference>
<proteinExistence type="predicted"/>
<dbReference type="InterPro" id="IPR006740">
    <property type="entry name" value="DUF604"/>
</dbReference>
<dbReference type="Pfam" id="PF04646">
    <property type="entry name" value="DUF604"/>
    <property type="match status" value="2"/>
</dbReference>